<feature type="chain" id="PRO_5045352995" evidence="4">
    <location>
        <begin position="25"/>
        <end position="432"/>
    </location>
</feature>
<feature type="coiled-coil region" evidence="2">
    <location>
        <begin position="94"/>
        <end position="121"/>
    </location>
</feature>
<dbReference type="SUPFAM" id="SSF51261">
    <property type="entry name" value="Duplicated hybrid motif"/>
    <property type="match status" value="1"/>
</dbReference>
<dbReference type="Gene3D" id="2.70.70.10">
    <property type="entry name" value="Glucose Permease (Domain IIA)"/>
    <property type="match status" value="1"/>
</dbReference>
<dbReference type="InterPro" id="IPR050570">
    <property type="entry name" value="Cell_wall_metabolism_enzyme"/>
</dbReference>
<evidence type="ECO:0000313" key="6">
    <source>
        <dbReference type="EMBL" id="GAA4439148.1"/>
    </source>
</evidence>
<feature type="coiled-coil region" evidence="2">
    <location>
        <begin position="151"/>
        <end position="185"/>
    </location>
</feature>
<evidence type="ECO:0000256" key="3">
    <source>
        <dbReference type="SAM" id="MobiDB-lite"/>
    </source>
</evidence>
<feature type="signal peptide" evidence="4">
    <location>
        <begin position="1"/>
        <end position="24"/>
    </location>
</feature>
<dbReference type="PANTHER" id="PTHR21666:SF289">
    <property type="entry name" value="L-ALA--D-GLU ENDOPEPTIDASE"/>
    <property type="match status" value="1"/>
</dbReference>
<dbReference type="InterPro" id="IPR016047">
    <property type="entry name" value="M23ase_b-sheet_dom"/>
</dbReference>
<reference evidence="7" key="1">
    <citation type="journal article" date="2019" name="Int. J. Syst. Evol. Microbiol.">
        <title>The Global Catalogue of Microorganisms (GCM) 10K type strain sequencing project: providing services to taxonomists for standard genome sequencing and annotation.</title>
        <authorList>
            <consortium name="The Broad Institute Genomics Platform"/>
            <consortium name="The Broad Institute Genome Sequencing Center for Infectious Disease"/>
            <person name="Wu L."/>
            <person name="Ma J."/>
        </authorList>
    </citation>
    <scope>NUCLEOTIDE SEQUENCE [LARGE SCALE GENOMIC DNA]</scope>
    <source>
        <strain evidence="7">JCM 31920</strain>
    </source>
</reference>
<evidence type="ECO:0000313" key="7">
    <source>
        <dbReference type="Proteomes" id="UP001501508"/>
    </source>
</evidence>
<sequence length="432" mass="49387">MHFYKKLISLFLLCATLSVGFFGAALGQTNREQLEKDKKANQDKIKQIQSVLKKTSSQKNVNMKQLQVINSQITAQQKQIGLLNDDLKLLDNELHTLGIERRKLDQDLEKLKKEYAKMIYEASKRMNTLNNLIFLFSANTFNQFVLRYKYLKQYTDARQNQASQMEALKVQIAAQQSRITSKKDQQKVILSDRMSEAQKLTVMQTQKNTVVTELSKQEKELRVELAKSRQQAAMLEKNLKEIIERERRERLAREKAAREKAERERAEREARGEAPKPETEAEKLDLSGMTDEEVKLASSFTASKARLPWPVRGFVTDHFGRQAHPVLKGIIVDNLGVDIQTNAGEPVRAVYDGLVLDVNSMPGYGYVVAIQHGDYMTVYAKLRSASVRPGQRVKARDNIGVVATDGEGTSELQFQVWRNTTKLNPESWLIRR</sequence>
<dbReference type="Gene3D" id="6.10.250.3150">
    <property type="match status" value="1"/>
</dbReference>
<dbReference type="CDD" id="cd12797">
    <property type="entry name" value="M23_peptidase"/>
    <property type="match status" value="1"/>
</dbReference>
<evidence type="ECO:0000256" key="4">
    <source>
        <dbReference type="SAM" id="SignalP"/>
    </source>
</evidence>
<feature type="region of interest" description="Disordered" evidence="3">
    <location>
        <begin position="250"/>
        <end position="285"/>
    </location>
</feature>
<evidence type="ECO:0000256" key="2">
    <source>
        <dbReference type="SAM" id="Coils"/>
    </source>
</evidence>
<protein>
    <submittedName>
        <fullName evidence="6">Peptidoglycan DD-metalloendopeptidase family protein</fullName>
    </submittedName>
</protein>
<dbReference type="Proteomes" id="UP001501508">
    <property type="component" value="Unassembled WGS sequence"/>
</dbReference>
<feature type="domain" description="M23ase beta-sheet core" evidence="5">
    <location>
        <begin position="335"/>
        <end position="425"/>
    </location>
</feature>
<accession>A0ABP8M030</accession>
<name>A0ABP8M030_9BACT</name>
<comment type="caution">
    <text evidence="6">The sequence shown here is derived from an EMBL/GenBank/DDBJ whole genome shotgun (WGS) entry which is preliminary data.</text>
</comment>
<evidence type="ECO:0000259" key="5">
    <source>
        <dbReference type="Pfam" id="PF01551"/>
    </source>
</evidence>
<gene>
    <name evidence="6" type="ORF">GCM10023091_20940</name>
</gene>
<keyword evidence="2" id="KW-0175">Coiled coil</keyword>
<organism evidence="6 7">
    <name type="scientific">Ravibacter arvi</name>
    <dbReference type="NCBI Taxonomy" id="2051041"/>
    <lineage>
        <taxon>Bacteria</taxon>
        <taxon>Pseudomonadati</taxon>
        <taxon>Bacteroidota</taxon>
        <taxon>Cytophagia</taxon>
        <taxon>Cytophagales</taxon>
        <taxon>Spirosomataceae</taxon>
        <taxon>Ravibacter</taxon>
    </lineage>
</organism>
<dbReference type="PANTHER" id="PTHR21666">
    <property type="entry name" value="PEPTIDASE-RELATED"/>
    <property type="match status" value="1"/>
</dbReference>
<dbReference type="EMBL" id="BAABEY010000020">
    <property type="protein sequence ID" value="GAA4439148.1"/>
    <property type="molecule type" value="Genomic_DNA"/>
</dbReference>
<keyword evidence="1 4" id="KW-0732">Signal</keyword>
<dbReference type="Pfam" id="PF01551">
    <property type="entry name" value="Peptidase_M23"/>
    <property type="match status" value="1"/>
</dbReference>
<keyword evidence="7" id="KW-1185">Reference proteome</keyword>
<proteinExistence type="predicted"/>
<evidence type="ECO:0000256" key="1">
    <source>
        <dbReference type="ARBA" id="ARBA00022729"/>
    </source>
</evidence>
<dbReference type="InterPro" id="IPR011055">
    <property type="entry name" value="Dup_hybrid_motif"/>
</dbReference>